<evidence type="ECO:0000256" key="5">
    <source>
        <dbReference type="ARBA" id="ARBA00023204"/>
    </source>
</evidence>
<dbReference type="STRING" id="824.CGRAC_0457"/>
<dbReference type="GO" id="GO:0005737">
    <property type="term" value="C:cytoplasm"/>
    <property type="evidence" value="ECO:0007669"/>
    <property type="project" value="UniProtKB-SubCell"/>
</dbReference>
<dbReference type="PROSITE" id="PS50165">
    <property type="entry name" value="UVRC"/>
    <property type="match status" value="1"/>
</dbReference>
<dbReference type="GO" id="GO:0009381">
    <property type="term" value="F:excinuclease ABC activity"/>
    <property type="evidence" value="ECO:0007669"/>
    <property type="project" value="UniProtKB-UniRule"/>
</dbReference>
<sequence length="600" mass="67972">MLIEEIKSLPAAPGVYQYFDAAGKLLYVGKAKILKNRVKSYFSFTPALAPSPRLSARIAKMISEAAHLEYIVTPSESDALILENSFIKQLKPKYNILLRDDKTYPYIYVNLDDDFPRFEITRKIVKGKNIRYFGPYFHGAKEILQTLYMQFPLVQKKNCVKGKKACLFHQIGRCAAPCEDKISKQDYARIVQSALAALKNPQKMVPQLQDRMARLAQSENFEEAAQIRDKIEILKQMNVKVEVDLAKLDDFEVFAIAARDGLVCAVHFSIREGKISASSSHIINCKAPSADDIANAYKQMILSAFPAAAPVACAKIYVYDEFDDSDLVCEILSKRHERAFKIYAPKIGEKRKICEIAYQNCEINIKKHLKTHDYAFLQELKDYFNLTNLPVNIEVFDNSHMFGAAAVGAMISFQDGEFNKQNYRHKHLSSNNDYDQMREYLTSRALKFDELAAPDLWLIDGGTALLNLAEEIICSVGANVDIIAISKEKIDAKAHRAKGAAKDKICTKSGIFSLPTDDKKLQFFQRLRDEAHRFAISFHQKSKRKLDLQSSKLLSLGVSKGSLKKLLDFYGDFESIYTASFDEIRSLTNIQTAEKILNNH</sequence>
<organism evidence="11 12">
    <name type="scientific">Campylobacter gracilis RM3268</name>
    <dbReference type="NCBI Taxonomy" id="553220"/>
    <lineage>
        <taxon>Bacteria</taxon>
        <taxon>Pseudomonadati</taxon>
        <taxon>Campylobacterota</taxon>
        <taxon>Epsilonproteobacteria</taxon>
        <taxon>Campylobacterales</taxon>
        <taxon>Campylobacteraceae</taxon>
        <taxon>Campylobacter</taxon>
    </lineage>
</organism>
<evidence type="ECO:0000256" key="2">
    <source>
        <dbReference type="ARBA" id="ARBA00022763"/>
    </source>
</evidence>
<dbReference type="EMBL" id="ACYG01000009">
    <property type="protein sequence ID" value="EEV18494.1"/>
    <property type="molecule type" value="Genomic_DNA"/>
</dbReference>
<dbReference type="InterPro" id="IPR036876">
    <property type="entry name" value="UVR_dom_sf"/>
</dbReference>
<dbReference type="InterPro" id="IPR038476">
    <property type="entry name" value="UvrC_RNase_H_dom_sf"/>
</dbReference>
<comment type="caution">
    <text evidence="11">The sequence shown here is derived from an EMBL/GenBank/DDBJ whole genome shotgun (WGS) entry which is preliminary data.</text>
</comment>
<keyword evidence="6 7" id="KW-0742">SOS response</keyword>
<dbReference type="InterPro" id="IPR047296">
    <property type="entry name" value="GIY-YIG_UvrC_Cho"/>
</dbReference>
<gene>
    <name evidence="7 11" type="primary">uvrC</name>
    <name evidence="11" type="ORF">CAMGR0001_2505</name>
</gene>
<dbReference type="SUPFAM" id="SSF82771">
    <property type="entry name" value="GIY-YIG endonuclease"/>
    <property type="match status" value="1"/>
</dbReference>
<dbReference type="Proteomes" id="UP000005709">
    <property type="component" value="Unassembled WGS sequence"/>
</dbReference>
<dbReference type="GO" id="GO:0003677">
    <property type="term" value="F:DNA binding"/>
    <property type="evidence" value="ECO:0007669"/>
    <property type="project" value="UniProtKB-UniRule"/>
</dbReference>
<dbReference type="PANTHER" id="PTHR30562">
    <property type="entry name" value="UVRC/OXIDOREDUCTASE"/>
    <property type="match status" value="1"/>
</dbReference>
<dbReference type="InterPro" id="IPR010994">
    <property type="entry name" value="RuvA_2-like"/>
</dbReference>
<evidence type="ECO:0000259" key="10">
    <source>
        <dbReference type="PROSITE" id="PS50165"/>
    </source>
</evidence>
<dbReference type="InterPro" id="IPR001943">
    <property type="entry name" value="UVR_dom"/>
</dbReference>
<dbReference type="Pfam" id="PF02151">
    <property type="entry name" value="UVR"/>
    <property type="match status" value="1"/>
</dbReference>
<comment type="function">
    <text evidence="7">The UvrABC repair system catalyzes the recognition and processing of DNA lesions. UvrC both incises the 5' and 3' sides of the lesion. The N-terminal half is responsible for the 3' incision and the C-terminal half is responsible for the 5' incision.</text>
</comment>
<dbReference type="Gene3D" id="3.30.420.340">
    <property type="entry name" value="UvrC, RNAse H endonuclease domain"/>
    <property type="match status" value="1"/>
</dbReference>
<evidence type="ECO:0000256" key="6">
    <source>
        <dbReference type="ARBA" id="ARBA00023236"/>
    </source>
</evidence>
<keyword evidence="1 7" id="KW-0963">Cytoplasm</keyword>
<dbReference type="PROSITE" id="PS50151">
    <property type="entry name" value="UVR"/>
    <property type="match status" value="1"/>
</dbReference>
<protein>
    <recommendedName>
        <fullName evidence="7">UvrABC system protein C</fullName>
        <shortName evidence="7">Protein UvrC</shortName>
    </recommendedName>
    <alternativeName>
        <fullName evidence="7">Excinuclease ABC subunit C</fullName>
    </alternativeName>
</protein>
<keyword evidence="12" id="KW-1185">Reference proteome</keyword>
<evidence type="ECO:0000256" key="7">
    <source>
        <dbReference type="HAMAP-Rule" id="MF_00203"/>
    </source>
</evidence>
<dbReference type="RefSeq" id="WP_005869493.1">
    <property type="nucleotide sequence ID" value="NZ_ACYG01000009.1"/>
</dbReference>
<name>C8PEL6_9BACT</name>
<dbReference type="SMART" id="SM00465">
    <property type="entry name" value="GIYc"/>
    <property type="match status" value="1"/>
</dbReference>
<accession>C8PEL6</accession>
<comment type="subunit">
    <text evidence="7">Interacts with UvrB in an incision complex.</text>
</comment>
<proteinExistence type="inferred from homology"/>
<dbReference type="OrthoDB" id="9804933at2"/>
<evidence type="ECO:0000256" key="3">
    <source>
        <dbReference type="ARBA" id="ARBA00022769"/>
    </source>
</evidence>
<reference evidence="11 12" key="1">
    <citation type="submission" date="2009-07" db="EMBL/GenBank/DDBJ databases">
        <authorList>
            <person name="Madupu R."/>
            <person name="Sebastian Y."/>
            <person name="Durkin A.S."/>
            <person name="Torralba M."/>
            <person name="Methe B."/>
            <person name="Sutton G.G."/>
            <person name="Strausberg R.L."/>
            <person name="Nelson K.E."/>
        </authorList>
    </citation>
    <scope>NUCLEOTIDE SEQUENCE [LARGE SCALE GENOMIC DNA]</scope>
    <source>
        <strain evidence="11 12">RM3268</strain>
    </source>
</reference>
<keyword evidence="11" id="KW-0378">Hydrolase</keyword>
<keyword evidence="3 7" id="KW-0228">DNA excision</keyword>
<dbReference type="GO" id="GO:0009432">
    <property type="term" value="P:SOS response"/>
    <property type="evidence" value="ECO:0007669"/>
    <property type="project" value="UniProtKB-UniRule"/>
</dbReference>
<dbReference type="GO" id="GO:0006289">
    <property type="term" value="P:nucleotide-excision repair"/>
    <property type="evidence" value="ECO:0007669"/>
    <property type="project" value="UniProtKB-UniRule"/>
</dbReference>
<dbReference type="InterPro" id="IPR035901">
    <property type="entry name" value="GIY-YIG_endonuc_sf"/>
</dbReference>
<comment type="similarity">
    <text evidence="7">Belongs to the UvrC family.</text>
</comment>
<dbReference type="eggNOG" id="COG0322">
    <property type="taxonomic scope" value="Bacteria"/>
</dbReference>
<dbReference type="InterPro" id="IPR050066">
    <property type="entry name" value="UvrABC_protein_C"/>
</dbReference>
<dbReference type="HAMAP" id="MF_00203">
    <property type="entry name" value="UvrC"/>
    <property type="match status" value="1"/>
</dbReference>
<dbReference type="CDD" id="cd10434">
    <property type="entry name" value="GIY-YIG_UvrC_Cho"/>
    <property type="match status" value="1"/>
</dbReference>
<feature type="domain" description="GIY-YIG" evidence="9">
    <location>
        <begin position="11"/>
        <end position="96"/>
    </location>
</feature>
<dbReference type="InterPro" id="IPR001162">
    <property type="entry name" value="UvrC_RNase_H_dom"/>
</dbReference>
<evidence type="ECO:0000256" key="4">
    <source>
        <dbReference type="ARBA" id="ARBA00022881"/>
    </source>
</evidence>
<dbReference type="InterPro" id="IPR000305">
    <property type="entry name" value="GIY-YIG_endonuc"/>
</dbReference>
<feature type="domain" description="UvrC family homology region profile" evidence="10">
    <location>
        <begin position="253"/>
        <end position="473"/>
    </location>
</feature>
<dbReference type="Pfam" id="PF08459">
    <property type="entry name" value="UvrC_RNaseH_dom"/>
    <property type="match status" value="1"/>
</dbReference>
<keyword evidence="5 7" id="KW-0234">DNA repair</keyword>
<dbReference type="AlphaFoldDB" id="C8PEL6"/>
<evidence type="ECO:0000256" key="1">
    <source>
        <dbReference type="ARBA" id="ARBA00022490"/>
    </source>
</evidence>
<evidence type="ECO:0000259" key="9">
    <source>
        <dbReference type="PROSITE" id="PS50164"/>
    </source>
</evidence>
<keyword evidence="2 7" id="KW-0227">DNA damage</keyword>
<dbReference type="Pfam" id="PF22920">
    <property type="entry name" value="UvrC_RNaseH"/>
    <property type="match status" value="1"/>
</dbReference>
<dbReference type="GO" id="GO:0009380">
    <property type="term" value="C:excinuclease repair complex"/>
    <property type="evidence" value="ECO:0007669"/>
    <property type="project" value="InterPro"/>
</dbReference>
<evidence type="ECO:0000313" key="12">
    <source>
        <dbReference type="Proteomes" id="UP000005709"/>
    </source>
</evidence>
<feature type="domain" description="UVR" evidence="8">
    <location>
        <begin position="202"/>
        <end position="237"/>
    </location>
</feature>
<evidence type="ECO:0000259" key="8">
    <source>
        <dbReference type="PROSITE" id="PS50151"/>
    </source>
</evidence>
<dbReference type="Pfam" id="PF01541">
    <property type="entry name" value="GIY-YIG"/>
    <property type="match status" value="1"/>
</dbReference>
<comment type="subcellular location">
    <subcellularLocation>
        <location evidence="7">Cytoplasm</location>
    </subcellularLocation>
</comment>
<keyword evidence="4 7" id="KW-0267">Excision nuclease</keyword>
<dbReference type="SUPFAM" id="SSF47781">
    <property type="entry name" value="RuvA domain 2-like"/>
    <property type="match status" value="1"/>
</dbReference>
<dbReference type="NCBIfam" id="TIGR00194">
    <property type="entry name" value="uvrC"/>
    <property type="match status" value="1"/>
</dbReference>
<dbReference type="Gene3D" id="4.10.860.10">
    <property type="entry name" value="UVR domain"/>
    <property type="match status" value="1"/>
</dbReference>
<dbReference type="InterPro" id="IPR004791">
    <property type="entry name" value="UvrC"/>
</dbReference>
<dbReference type="PANTHER" id="PTHR30562:SF1">
    <property type="entry name" value="UVRABC SYSTEM PROTEIN C"/>
    <property type="match status" value="1"/>
</dbReference>
<dbReference type="FunFam" id="3.40.1440.10:FF:000001">
    <property type="entry name" value="UvrABC system protein C"/>
    <property type="match status" value="1"/>
</dbReference>
<dbReference type="PROSITE" id="PS50164">
    <property type="entry name" value="GIY_YIG"/>
    <property type="match status" value="1"/>
</dbReference>
<evidence type="ECO:0000313" key="11">
    <source>
        <dbReference type="EMBL" id="EEV18494.1"/>
    </source>
</evidence>
<dbReference type="Gene3D" id="3.40.1440.10">
    <property type="entry name" value="GIY-YIG endonuclease"/>
    <property type="match status" value="1"/>
</dbReference>
<dbReference type="SUPFAM" id="SSF46600">
    <property type="entry name" value="C-terminal UvrC-binding domain of UvrB"/>
    <property type="match status" value="1"/>
</dbReference>